<proteinExistence type="predicted"/>
<dbReference type="AlphaFoldDB" id="A0AAV7N4W3"/>
<reference evidence="2" key="1">
    <citation type="journal article" date="2022" name="bioRxiv">
        <title>Sequencing and chromosome-scale assembly of the giantPleurodeles waltlgenome.</title>
        <authorList>
            <person name="Brown T."/>
            <person name="Elewa A."/>
            <person name="Iarovenko S."/>
            <person name="Subramanian E."/>
            <person name="Araus A.J."/>
            <person name="Petzold A."/>
            <person name="Susuki M."/>
            <person name="Suzuki K.-i.T."/>
            <person name="Hayashi T."/>
            <person name="Toyoda A."/>
            <person name="Oliveira C."/>
            <person name="Osipova E."/>
            <person name="Leigh N.D."/>
            <person name="Simon A."/>
            <person name="Yun M.H."/>
        </authorList>
    </citation>
    <scope>NUCLEOTIDE SEQUENCE</scope>
    <source>
        <strain evidence="2">20211129_DDA</strain>
        <tissue evidence="2">Liver</tissue>
    </source>
</reference>
<comment type="caution">
    <text evidence="2">The sequence shown here is derived from an EMBL/GenBank/DDBJ whole genome shotgun (WGS) entry which is preliminary data.</text>
</comment>
<feature type="region of interest" description="Disordered" evidence="1">
    <location>
        <begin position="64"/>
        <end position="138"/>
    </location>
</feature>
<feature type="compositionally biased region" description="Basic and acidic residues" evidence="1">
    <location>
        <begin position="75"/>
        <end position="94"/>
    </location>
</feature>
<dbReference type="Proteomes" id="UP001066276">
    <property type="component" value="Chromosome 9"/>
</dbReference>
<gene>
    <name evidence="2" type="ORF">NDU88_006922</name>
</gene>
<name>A0AAV7N4W3_PLEWA</name>
<organism evidence="2 3">
    <name type="scientific">Pleurodeles waltl</name>
    <name type="common">Iberian ribbed newt</name>
    <dbReference type="NCBI Taxonomy" id="8319"/>
    <lineage>
        <taxon>Eukaryota</taxon>
        <taxon>Metazoa</taxon>
        <taxon>Chordata</taxon>
        <taxon>Craniata</taxon>
        <taxon>Vertebrata</taxon>
        <taxon>Euteleostomi</taxon>
        <taxon>Amphibia</taxon>
        <taxon>Batrachia</taxon>
        <taxon>Caudata</taxon>
        <taxon>Salamandroidea</taxon>
        <taxon>Salamandridae</taxon>
        <taxon>Pleurodelinae</taxon>
        <taxon>Pleurodeles</taxon>
    </lineage>
</organism>
<keyword evidence="3" id="KW-1185">Reference proteome</keyword>
<sequence length="138" mass="14714">MRRWSLKFTRQHGAWAHDCIRGLALGCGRARRRGKEATGREGAGPWAWPYQTVREQGAVVPAGEVAPSRGVADGVAERGRPREQTGADPGERLRPLQRPLRVSGGGADRPACPEAGGSSGRRRHHPAVGAGNARREGG</sequence>
<accession>A0AAV7N4W3</accession>
<evidence type="ECO:0000313" key="3">
    <source>
        <dbReference type="Proteomes" id="UP001066276"/>
    </source>
</evidence>
<protein>
    <submittedName>
        <fullName evidence="2">Uncharacterized protein</fullName>
    </submittedName>
</protein>
<evidence type="ECO:0000256" key="1">
    <source>
        <dbReference type="SAM" id="MobiDB-lite"/>
    </source>
</evidence>
<dbReference type="EMBL" id="JANPWB010000013">
    <property type="protein sequence ID" value="KAJ1109562.1"/>
    <property type="molecule type" value="Genomic_DNA"/>
</dbReference>
<evidence type="ECO:0000313" key="2">
    <source>
        <dbReference type="EMBL" id="KAJ1109562.1"/>
    </source>
</evidence>